<keyword evidence="7" id="KW-0238">DNA-binding</keyword>
<evidence type="ECO:0000256" key="2">
    <source>
        <dbReference type="ARBA" id="ARBA00006899"/>
    </source>
</evidence>
<evidence type="ECO:0000259" key="11">
    <source>
        <dbReference type="Pfam" id="PF20644"/>
    </source>
</evidence>
<dbReference type="PANTHER" id="PTHR31576">
    <property type="entry name" value="TATA BOX-BINDING PROTEIN-ASSOCIATED FACTOR RNA POLYMERASE I SUBUNIT B"/>
    <property type="match status" value="1"/>
</dbReference>
<protein>
    <recommendedName>
        <fullName evidence="15">TATA box-binding protein-associated factor RNA polymerase I subunit B</fullName>
    </recommendedName>
</protein>
<keyword evidence="5" id="KW-0862">Zinc</keyword>
<evidence type="ECO:0000256" key="6">
    <source>
        <dbReference type="ARBA" id="ARBA00023015"/>
    </source>
</evidence>
<keyword evidence="14" id="KW-1185">Reference proteome</keyword>
<dbReference type="GO" id="GO:0070860">
    <property type="term" value="C:RNA polymerase I core factor complex"/>
    <property type="evidence" value="ECO:0007669"/>
    <property type="project" value="InterPro"/>
</dbReference>
<dbReference type="AlphaFoldDB" id="A0A2U1NYT4"/>
<keyword evidence="6" id="KW-0805">Transcription regulation</keyword>
<evidence type="ECO:0000313" key="13">
    <source>
        <dbReference type="EMBL" id="PWA78672.1"/>
    </source>
</evidence>
<evidence type="ECO:0000256" key="10">
    <source>
        <dbReference type="SAM" id="MobiDB-lite"/>
    </source>
</evidence>
<dbReference type="GO" id="GO:0008270">
    <property type="term" value="F:zinc ion binding"/>
    <property type="evidence" value="ECO:0007669"/>
    <property type="project" value="UniProtKB-KW"/>
</dbReference>
<dbReference type="STRING" id="35608.A0A2U1NYT4"/>
<evidence type="ECO:0000256" key="4">
    <source>
        <dbReference type="ARBA" id="ARBA00022771"/>
    </source>
</evidence>
<evidence type="ECO:0000256" key="7">
    <source>
        <dbReference type="ARBA" id="ARBA00023125"/>
    </source>
</evidence>
<keyword evidence="3" id="KW-0479">Metal-binding</keyword>
<dbReference type="GO" id="GO:0042790">
    <property type="term" value="P:nucleolar large rRNA transcription by RNA polymerase I"/>
    <property type="evidence" value="ECO:0007669"/>
    <property type="project" value="TreeGrafter"/>
</dbReference>
<dbReference type="Pfam" id="PF20644">
    <property type="entry name" value="Rrn7_cyclin_N"/>
    <property type="match status" value="1"/>
</dbReference>
<comment type="caution">
    <text evidence="13">The sequence shown here is derived from an EMBL/GenBank/DDBJ whole genome shotgun (WGS) entry which is preliminary data.</text>
</comment>
<keyword evidence="9" id="KW-0539">Nucleus</keyword>
<feature type="compositionally biased region" description="Polar residues" evidence="10">
    <location>
        <begin position="417"/>
        <end position="427"/>
    </location>
</feature>
<evidence type="ECO:0000313" key="14">
    <source>
        <dbReference type="Proteomes" id="UP000245207"/>
    </source>
</evidence>
<feature type="region of interest" description="Disordered" evidence="10">
    <location>
        <begin position="407"/>
        <end position="431"/>
    </location>
</feature>
<dbReference type="EMBL" id="PKPP01001955">
    <property type="protein sequence ID" value="PWA78672.1"/>
    <property type="molecule type" value="Genomic_DNA"/>
</dbReference>
<comment type="similarity">
    <text evidence="2">Belongs to the RRN7/TAF1B family.</text>
</comment>
<accession>A0A2U1NYT4</accession>
<feature type="domain" description="Rrn7/TAF1B N-terminal cyclin" evidence="11">
    <location>
        <begin position="127"/>
        <end position="259"/>
    </location>
</feature>
<evidence type="ECO:0000256" key="9">
    <source>
        <dbReference type="ARBA" id="ARBA00023242"/>
    </source>
</evidence>
<keyword evidence="8" id="KW-0804">Transcription</keyword>
<dbReference type="Proteomes" id="UP000245207">
    <property type="component" value="Unassembled WGS sequence"/>
</dbReference>
<name>A0A2U1NYT4_ARTAN</name>
<dbReference type="InterPro" id="IPR033599">
    <property type="entry name" value="TAF1B/Rrn7"/>
</dbReference>
<evidence type="ECO:0000256" key="3">
    <source>
        <dbReference type="ARBA" id="ARBA00022723"/>
    </source>
</evidence>
<dbReference type="GO" id="GO:0001164">
    <property type="term" value="F:RNA polymerase I core promoter sequence-specific DNA binding"/>
    <property type="evidence" value="ECO:0007669"/>
    <property type="project" value="InterPro"/>
</dbReference>
<evidence type="ECO:0000259" key="12">
    <source>
        <dbReference type="Pfam" id="PF20645"/>
    </source>
</evidence>
<evidence type="ECO:0000256" key="1">
    <source>
        <dbReference type="ARBA" id="ARBA00004604"/>
    </source>
</evidence>
<feature type="domain" description="Rrn7/TAF1B C-terminal cyclin" evidence="12">
    <location>
        <begin position="290"/>
        <end position="387"/>
    </location>
</feature>
<evidence type="ECO:0000256" key="8">
    <source>
        <dbReference type="ARBA" id="ARBA00023163"/>
    </source>
</evidence>
<evidence type="ECO:0008006" key="15">
    <source>
        <dbReference type="Google" id="ProtNLM"/>
    </source>
</evidence>
<proteinExistence type="inferred from homology"/>
<organism evidence="13 14">
    <name type="scientific">Artemisia annua</name>
    <name type="common">Sweet wormwood</name>
    <dbReference type="NCBI Taxonomy" id="35608"/>
    <lineage>
        <taxon>Eukaryota</taxon>
        <taxon>Viridiplantae</taxon>
        <taxon>Streptophyta</taxon>
        <taxon>Embryophyta</taxon>
        <taxon>Tracheophyta</taxon>
        <taxon>Spermatophyta</taxon>
        <taxon>Magnoliopsida</taxon>
        <taxon>eudicotyledons</taxon>
        <taxon>Gunneridae</taxon>
        <taxon>Pentapetalae</taxon>
        <taxon>asterids</taxon>
        <taxon>campanulids</taxon>
        <taxon>Asterales</taxon>
        <taxon>Asteraceae</taxon>
        <taxon>Asteroideae</taxon>
        <taxon>Anthemideae</taxon>
        <taxon>Artemisiinae</taxon>
        <taxon>Artemisia</taxon>
    </lineage>
</organism>
<keyword evidence="4" id="KW-0863">Zinc-finger</keyword>
<comment type="subcellular location">
    <subcellularLocation>
        <location evidence="1">Nucleus</location>
        <location evidence="1">Nucleolus</location>
    </subcellularLocation>
</comment>
<dbReference type="OrthoDB" id="10069252at2759"/>
<dbReference type="InterPro" id="IPR048538">
    <property type="entry name" value="Rrn7_cyclin_C"/>
</dbReference>
<evidence type="ECO:0000256" key="5">
    <source>
        <dbReference type="ARBA" id="ARBA00022833"/>
    </source>
</evidence>
<dbReference type="InterPro" id="IPR048540">
    <property type="entry name" value="Rrn7_cyclin_N"/>
</dbReference>
<dbReference type="Pfam" id="PF20645">
    <property type="entry name" value="Rrn7_cyclin_C"/>
    <property type="match status" value="1"/>
</dbReference>
<dbReference type="PANTHER" id="PTHR31576:SF2">
    <property type="entry name" value="TATA BOX-BINDING PROTEIN-ASSOCIATED FACTOR RNA POLYMERASE I SUBUNIT B"/>
    <property type="match status" value="1"/>
</dbReference>
<sequence length="691" mass="79425">MTNGLGLECQNCGFVGSECIDGFYYCQRCGSQVNGIMDTAVDNDDMMLTKENVGGLVQRRVPPVKTEQLSQSQQPSQFWETLQTQENEAEAGDGVGPTRPVDFAGESRTLQYEDYYLEIRMRYVMGVQIMLELQIKALVDKFNVSPIIVDLAESIWSKFVESTELFADDWATEVILESESQLQGVNEGVVRRPTHEGEHYNLLGKRNVMIWYQSVRKTIPLWYSLVISFLVCHLAREPILSTDIIKWTLEGKLPYFAAFVEIEEQIGPPPNACPLSSSRMFRPIQAITVQKMESLAASLANSIRLELPPVNFYAIASRYLRQLSLPVETILPHACRIYEWSMPSELWLSANEFRLPTRSFVLSILIVAIRILYNIHGFGKWEMSLSNDTKRKDEKKSKKLDVFAGKDEDAESDISEPCTSSSQSGVSFTEPYNKLPKQSNLDATDILHVLHSKYNKLIDTSDHGKDLEKYLEYCKDVVFAELELSFEDHEEDKLMEDIWDFYQKKEEEYKPFDASLSPSCSPHKRPRDLSKIKTNRIKKPKTGNVSKELHKERVILRMISNMEENRFCYIPPRSRVKRLDYLHYTRKKGDGTYVYAAHADYYILLRSCARVAQLDVRTMHAAVLTFERRLNWLEKNIDHVLKDAASYEACELCHDDAIMQNVSNDDEIPNDDDLTKNVSIDDFVDLSELYL</sequence>
<reference evidence="13 14" key="1">
    <citation type="journal article" date="2018" name="Mol. Plant">
        <title>The genome of Artemisia annua provides insight into the evolution of Asteraceae family and artemisinin biosynthesis.</title>
        <authorList>
            <person name="Shen Q."/>
            <person name="Zhang L."/>
            <person name="Liao Z."/>
            <person name="Wang S."/>
            <person name="Yan T."/>
            <person name="Shi P."/>
            <person name="Liu M."/>
            <person name="Fu X."/>
            <person name="Pan Q."/>
            <person name="Wang Y."/>
            <person name="Lv Z."/>
            <person name="Lu X."/>
            <person name="Zhang F."/>
            <person name="Jiang W."/>
            <person name="Ma Y."/>
            <person name="Chen M."/>
            <person name="Hao X."/>
            <person name="Li L."/>
            <person name="Tang Y."/>
            <person name="Lv G."/>
            <person name="Zhou Y."/>
            <person name="Sun X."/>
            <person name="Brodelius P.E."/>
            <person name="Rose J.K.C."/>
            <person name="Tang K."/>
        </authorList>
    </citation>
    <scope>NUCLEOTIDE SEQUENCE [LARGE SCALE GENOMIC DNA]</scope>
    <source>
        <strain evidence="14">cv. Huhao1</strain>
        <tissue evidence="13">Leaf</tissue>
    </source>
</reference>
<gene>
    <name evidence="13" type="ORF">CTI12_AA212520</name>
</gene>